<proteinExistence type="predicted"/>
<dbReference type="Proteomes" id="UP000190166">
    <property type="component" value="Unassembled WGS sequence"/>
</dbReference>
<dbReference type="InterPro" id="IPR026816">
    <property type="entry name" value="Flavodoxin_dom"/>
</dbReference>
<dbReference type="SUPFAM" id="SSF52218">
    <property type="entry name" value="Flavoproteins"/>
    <property type="match status" value="1"/>
</dbReference>
<dbReference type="Pfam" id="PF12724">
    <property type="entry name" value="Flavodoxin_5"/>
    <property type="match status" value="1"/>
</dbReference>
<dbReference type="EMBL" id="FUZZ01000001">
    <property type="protein sequence ID" value="SKC97851.1"/>
    <property type="molecule type" value="Genomic_DNA"/>
</dbReference>
<dbReference type="STRING" id="393003.SAMN05660461_1022"/>
<dbReference type="InterPro" id="IPR052200">
    <property type="entry name" value="Protoporphyrinogen_IX_DH"/>
</dbReference>
<reference evidence="2 3" key="1">
    <citation type="submission" date="2017-02" db="EMBL/GenBank/DDBJ databases">
        <authorList>
            <person name="Peterson S.W."/>
        </authorList>
    </citation>
    <scope>NUCLEOTIDE SEQUENCE [LARGE SCALE GENOMIC DNA]</scope>
    <source>
        <strain evidence="2 3">DSM 18108</strain>
    </source>
</reference>
<dbReference type="GO" id="GO:0010181">
    <property type="term" value="F:FMN binding"/>
    <property type="evidence" value="ECO:0007669"/>
    <property type="project" value="TreeGrafter"/>
</dbReference>
<dbReference type="PANTHER" id="PTHR38030">
    <property type="entry name" value="PROTOPORPHYRINOGEN IX DEHYDROGENASE [MENAQUINONE]"/>
    <property type="match status" value="1"/>
</dbReference>
<evidence type="ECO:0000259" key="1">
    <source>
        <dbReference type="Pfam" id="PF12724"/>
    </source>
</evidence>
<dbReference type="PANTHER" id="PTHR38030:SF2">
    <property type="entry name" value="PROTOPORPHYRINOGEN IX DEHYDROGENASE [QUINONE]"/>
    <property type="match status" value="1"/>
</dbReference>
<organism evidence="2 3">
    <name type="scientific">Chitinophaga ginsengisegetis</name>
    <dbReference type="NCBI Taxonomy" id="393003"/>
    <lineage>
        <taxon>Bacteria</taxon>
        <taxon>Pseudomonadati</taxon>
        <taxon>Bacteroidota</taxon>
        <taxon>Chitinophagia</taxon>
        <taxon>Chitinophagales</taxon>
        <taxon>Chitinophagaceae</taxon>
        <taxon>Chitinophaga</taxon>
    </lineage>
</organism>
<dbReference type="GO" id="GO:0070819">
    <property type="term" value="F:menaquinone-dependent protoporphyrinogen oxidase activity"/>
    <property type="evidence" value="ECO:0007669"/>
    <property type="project" value="TreeGrafter"/>
</dbReference>
<keyword evidence="3" id="KW-1185">Reference proteome</keyword>
<gene>
    <name evidence="2" type="ORF">SAMN05660461_1022</name>
</gene>
<sequence>MKGLIIYKGKYGATRQYALWLGSMLGWPVIPAGSETAQQLADADCIILGSSIYIGKLQLRKWLKEHGDIIISKRLFLFLVSGTPSSDKEKLEGYLTTNISESLRSRCVPFFLPGKLEFNKLSWIDKLLLTIGSKLASDKTDDISMEDYNDVKKEHLEAIINAVRKLSEVAA</sequence>
<dbReference type="RefSeq" id="WP_079468319.1">
    <property type="nucleotide sequence ID" value="NZ_FUZZ01000001.1"/>
</dbReference>
<dbReference type="AlphaFoldDB" id="A0A1T5NBM4"/>
<feature type="domain" description="Flavodoxin" evidence="1">
    <location>
        <begin position="4"/>
        <end position="141"/>
    </location>
</feature>
<evidence type="ECO:0000313" key="3">
    <source>
        <dbReference type="Proteomes" id="UP000190166"/>
    </source>
</evidence>
<dbReference type="Gene3D" id="3.40.50.360">
    <property type="match status" value="1"/>
</dbReference>
<dbReference type="InterPro" id="IPR029039">
    <property type="entry name" value="Flavoprotein-like_sf"/>
</dbReference>
<protein>
    <submittedName>
        <fullName evidence="2">Protoporphyrinogen IX oxidase, menaquinone-dependent (Flavodoxin domain)</fullName>
    </submittedName>
</protein>
<accession>A0A1T5NBM4</accession>
<dbReference type="GO" id="GO:0006783">
    <property type="term" value="P:heme biosynthetic process"/>
    <property type="evidence" value="ECO:0007669"/>
    <property type="project" value="TreeGrafter"/>
</dbReference>
<evidence type="ECO:0000313" key="2">
    <source>
        <dbReference type="EMBL" id="SKC97851.1"/>
    </source>
</evidence>
<name>A0A1T5NBM4_9BACT</name>